<dbReference type="AlphaFoldDB" id="A0A8J2XLW6"/>
<dbReference type="InterPro" id="IPR009327">
    <property type="entry name" value="Cupin_DUF985"/>
</dbReference>
<dbReference type="Pfam" id="PF06172">
    <property type="entry name" value="Cupin_5"/>
    <property type="match status" value="1"/>
</dbReference>
<keyword evidence="4" id="KW-1185">Reference proteome</keyword>
<dbReference type="RefSeq" id="WP_087505306.1">
    <property type="nucleotide sequence ID" value="NZ_BMDX01000005.1"/>
</dbReference>
<evidence type="ECO:0000256" key="1">
    <source>
        <dbReference type="SAM" id="SignalP"/>
    </source>
</evidence>
<dbReference type="InterPro" id="IPR014710">
    <property type="entry name" value="RmlC-like_jellyroll"/>
</dbReference>
<name>A0A8J2XLW6_9GAMM</name>
<evidence type="ECO:0000259" key="2">
    <source>
        <dbReference type="Pfam" id="PF06172"/>
    </source>
</evidence>
<gene>
    <name evidence="3" type="ORF">GCM10011369_13290</name>
</gene>
<accession>A0A8J2XLW6</accession>
<feature type="signal peptide" evidence="1">
    <location>
        <begin position="1"/>
        <end position="20"/>
    </location>
</feature>
<dbReference type="SUPFAM" id="SSF51182">
    <property type="entry name" value="RmlC-like cupins"/>
    <property type="match status" value="1"/>
</dbReference>
<dbReference type="OrthoDB" id="9798288at2"/>
<keyword evidence="1" id="KW-0732">Signal</keyword>
<dbReference type="PANTHER" id="PTHR33387:SF3">
    <property type="entry name" value="DUF985 DOMAIN-CONTAINING PROTEIN"/>
    <property type="match status" value="1"/>
</dbReference>
<dbReference type="Gene3D" id="2.60.120.10">
    <property type="entry name" value="Jelly Rolls"/>
    <property type="match status" value="1"/>
</dbReference>
<feature type="domain" description="DUF985" evidence="2">
    <location>
        <begin position="29"/>
        <end position="164"/>
    </location>
</feature>
<comment type="caution">
    <text evidence="3">The sequence shown here is derived from an EMBL/GenBank/DDBJ whole genome shotgun (WGS) entry which is preliminary data.</text>
</comment>
<organism evidence="3 4">
    <name type="scientific">Neiella marina</name>
    <dbReference type="NCBI Taxonomy" id="508461"/>
    <lineage>
        <taxon>Bacteria</taxon>
        <taxon>Pseudomonadati</taxon>
        <taxon>Pseudomonadota</taxon>
        <taxon>Gammaproteobacteria</taxon>
        <taxon>Alteromonadales</taxon>
        <taxon>Echinimonadaceae</taxon>
        <taxon>Neiella</taxon>
    </lineage>
</organism>
<dbReference type="PANTHER" id="PTHR33387">
    <property type="entry name" value="RMLC-LIKE JELLY ROLL FOLD PROTEIN"/>
    <property type="match status" value="1"/>
</dbReference>
<feature type="chain" id="PRO_5035304371" description="DUF985 domain-containing protein" evidence="1">
    <location>
        <begin position="21"/>
        <end position="187"/>
    </location>
</feature>
<sequence>MKLLLAFAAMSLSMSVTKHSGSAELPTQQQIIDTLGLSGHFEGGYFARVFSAEHREKVATARGDRLTMTTIYYMLTKDNAIDHFHTKYSDGVEFYHLGAPITYHLIHPDGRYQKVVVGPDIANGQQLQLAVAGGTFKAAELTDGDYGLVSEAVSPGWEMEDMVLINKQQLLKKFPQHSALIERLAHD</sequence>
<reference evidence="4" key="1">
    <citation type="journal article" date="2019" name="Int. J. Syst. Evol. Microbiol.">
        <title>The Global Catalogue of Microorganisms (GCM) 10K type strain sequencing project: providing services to taxonomists for standard genome sequencing and annotation.</title>
        <authorList>
            <consortium name="The Broad Institute Genomics Platform"/>
            <consortium name="The Broad Institute Genome Sequencing Center for Infectious Disease"/>
            <person name="Wu L."/>
            <person name="Ma J."/>
        </authorList>
    </citation>
    <scope>NUCLEOTIDE SEQUENCE [LARGE SCALE GENOMIC DNA]</scope>
    <source>
        <strain evidence="4">CGMCC 1.10130</strain>
    </source>
</reference>
<evidence type="ECO:0000313" key="3">
    <source>
        <dbReference type="EMBL" id="GGA72886.1"/>
    </source>
</evidence>
<dbReference type="Proteomes" id="UP000619743">
    <property type="component" value="Unassembled WGS sequence"/>
</dbReference>
<dbReference type="InterPro" id="IPR039935">
    <property type="entry name" value="YML079W-like"/>
</dbReference>
<evidence type="ECO:0000313" key="4">
    <source>
        <dbReference type="Proteomes" id="UP000619743"/>
    </source>
</evidence>
<dbReference type="CDD" id="cd06121">
    <property type="entry name" value="cupin_YML079wp"/>
    <property type="match status" value="1"/>
</dbReference>
<protein>
    <recommendedName>
        <fullName evidence="2">DUF985 domain-containing protein</fullName>
    </recommendedName>
</protein>
<proteinExistence type="predicted"/>
<dbReference type="InterPro" id="IPR011051">
    <property type="entry name" value="RmlC_Cupin_sf"/>
</dbReference>
<dbReference type="EMBL" id="BMDX01000005">
    <property type="protein sequence ID" value="GGA72886.1"/>
    <property type="molecule type" value="Genomic_DNA"/>
</dbReference>